<reference evidence="2 3" key="2">
    <citation type="submission" date="2019-04" db="EMBL/GenBank/DDBJ databases">
        <title>The genome sequence of big-headed turtle.</title>
        <authorList>
            <person name="Gong S."/>
        </authorList>
    </citation>
    <scope>NUCLEOTIDE SEQUENCE [LARGE SCALE GENOMIC DNA]</scope>
    <source>
        <strain evidence="2">DO16091913</strain>
        <tissue evidence="2">Muscle</tissue>
    </source>
</reference>
<accession>A0A4D9DYT3</accession>
<dbReference type="AlphaFoldDB" id="A0A4D9DYT3"/>
<dbReference type="Proteomes" id="UP000297703">
    <property type="component" value="Unassembled WGS sequence"/>
</dbReference>
<sequence length="145" mass="15336">MQWGTSPAKGCSVCSEGSRSWQGKQPSDPRKPACPRRESKAAAVPCKGWGTVSLLPSTAGCHEDLARRGKPARFPLCDQYGKGAASLGLQRLNPHAQESGFVQPGPAGKPQTEELTAEKVASEGALEISQQLVLTQVKRGREGGK</sequence>
<feature type="region of interest" description="Disordered" evidence="1">
    <location>
        <begin position="1"/>
        <end position="41"/>
    </location>
</feature>
<gene>
    <name evidence="2" type="ORF">DR999_PMT15549</name>
</gene>
<dbReference type="EMBL" id="QXTE01000199">
    <property type="protein sequence ID" value="TFK02127.1"/>
    <property type="molecule type" value="Genomic_DNA"/>
</dbReference>
<evidence type="ECO:0000256" key="1">
    <source>
        <dbReference type="SAM" id="MobiDB-lite"/>
    </source>
</evidence>
<feature type="compositionally biased region" description="Polar residues" evidence="1">
    <location>
        <begin position="15"/>
        <end position="25"/>
    </location>
</feature>
<feature type="compositionally biased region" description="Basic and acidic residues" evidence="1">
    <location>
        <begin position="27"/>
        <end position="40"/>
    </location>
</feature>
<evidence type="ECO:0000313" key="3">
    <source>
        <dbReference type="Proteomes" id="UP000297703"/>
    </source>
</evidence>
<organism evidence="2 3">
    <name type="scientific">Platysternon megacephalum</name>
    <name type="common">big-headed turtle</name>
    <dbReference type="NCBI Taxonomy" id="55544"/>
    <lineage>
        <taxon>Eukaryota</taxon>
        <taxon>Metazoa</taxon>
        <taxon>Chordata</taxon>
        <taxon>Craniata</taxon>
        <taxon>Vertebrata</taxon>
        <taxon>Euteleostomi</taxon>
        <taxon>Archelosauria</taxon>
        <taxon>Testudinata</taxon>
        <taxon>Testudines</taxon>
        <taxon>Cryptodira</taxon>
        <taxon>Durocryptodira</taxon>
        <taxon>Testudinoidea</taxon>
        <taxon>Platysternidae</taxon>
        <taxon>Platysternon</taxon>
    </lineage>
</organism>
<reference evidence="2 3" key="1">
    <citation type="submission" date="2019-04" db="EMBL/GenBank/DDBJ databases">
        <title>Draft genome of the big-headed turtle Platysternon megacephalum.</title>
        <authorList>
            <person name="Gong S."/>
        </authorList>
    </citation>
    <scope>NUCLEOTIDE SEQUENCE [LARGE SCALE GENOMIC DNA]</scope>
    <source>
        <strain evidence="2">DO16091913</strain>
        <tissue evidence="2">Muscle</tissue>
    </source>
</reference>
<evidence type="ECO:0000313" key="2">
    <source>
        <dbReference type="EMBL" id="TFK02127.1"/>
    </source>
</evidence>
<proteinExistence type="predicted"/>
<comment type="caution">
    <text evidence="2">The sequence shown here is derived from an EMBL/GenBank/DDBJ whole genome shotgun (WGS) entry which is preliminary data.</text>
</comment>
<keyword evidence="3" id="KW-1185">Reference proteome</keyword>
<protein>
    <submittedName>
        <fullName evidence="2">Ankyrin repeat domain-containing protein 24</fullName>
    </submittedName>
</protein>
<name>A0A4D9DYT3_9SAUR</name>